<dbReference type="PANTHER" id="PTHR31374:SF199">
    <property type="entry name" value="SMALL AUXIN-UP RNA-RELATED"/>
    <property type="match status" value="1"/>
</dbReference>
<sequence>MDVMKIKWKKNMISRVWEKCCSFQKRKSNVLTKSKSWHGTDTRSLSEQKKKRQAVAPEGCFSVYVGPERQRFVVKAEFANHPLFQMLLEDAETEYGFSSEGPILLPCDVDLFYKVLAEMDSGEEINTPLCTFAKGYSLLVLRSPRRQNFSNNEAGYGSYRILSPSRSLKLNP</sequence>
<evidence type="ECO:0000313" key="5">
    <source>
        <dbReference type="Proteomes" id="UP001054252"/>
    </source>
</evidence>
<proteinExistence type="inferred from homology"/>
<accession>A0AAV5HTS9</accession>
<dbReference type="InterPro" id="IPR003676">
    <property type="entry name" value="SAUR_fam"/>
</dbReference>
<gene>
    <name evidence="4" type="ORF">SLEP1_g3677</name>
</gene>
<comment type="caution">
    <text evidence="4">The sequence shown here is derived from an EMBL/GenBank/DDBJ whole genome shotgun (WGS) entry which is preliminary data.</text>
</comment>
<evidence type="ECO:0000313" key="4">
    <source>
        <dbReference type="EMBL" id="GKU89551.1"/>
    </source>
</evidence>
<evidence type="ECO:0008006" key="6">
    <source>
        <dbReference type="Google" id="ProtNLM"/>
    </source>
</evidence>
<comment type="similarity">
    <text evidence="1">Belongs to the ARG7 family.</text>
</comment>
<dbReference type="AlphaFoldDB" id="A0AAV5HTS9"/>
<dbReference type="PANTHER" id="PTHR31374">
    <property type="entry name" value="AUXIN-INDUCED PROTEIN-LIKE-RELATED"/>
    <property type="match status" value="1"/>
</dbReference>
<dbReference type="EMBL" id="BPVZ01000003">
    <property type="protein sequence ID" value="GKU89551.1"/>
    <property type="molecule type" value="Genomic_DNA"/>
</dbReference>
<keyword evidence="3" id="KW-0341">Growth regulation</keyword>
<keyword evidence="5" id="KW-1185">Reference proteome</keyword>
<dbReference type="Pfam" id="PF02519">
    <property type="entry name" value="Auxin_inducible"/>
    <property type="match status" value="1"/>
</dbReference>
<keyword evidence="2" id="KW-0217">Developmental protein</keyword>
<protein>
    <recommendedName>
        <fullName evidence="6">Small auxin up regulated protein</fullName>
    </recommendedName>
</protein>
<dbReference type="GO" id="GO:0009733">
    <property type="term" value="P:response to auxin"/>
    <property type="evidence" value="ECO:0007669"/>
    <property type="project" value="InterPro"/>
</dbReference>
<evidence type="ECO:0000256" key="1">
    <source>
        <dbReference type="ARBA" id="ARBA00006974"/>
    </source>
</evidence>
<dbReference type="Proteomes" id="UP001054252">
    <property type="component" value="Unassembled WGS sequence"/>
</dbReference>
<evidence type="ECO:0000256" key="3">
    <source>
        <dbReference type="ARBA" id="ARBA00022604"/>
    </source>
</evidence>
<reference evidence="4 5" key="1">
    <citation type="journal article" date="2021" name="Commun. Biol.">
        <title>The genome of Shorea leprosula (Dipterocarpaceae) highlights the ecological relevance of drought in aseasonal tropical rainforests.</title>
        <authorList>
            <person name="Ng K.K.S."/>
            <person name="Kobayashi M.J."/>
            <person name="Fawcett J.A."/>
            <person name="Hatakeyama M."/>
            <person name="Paape T."/>
            <person name="Ng C.H."/>
            <person name="Ang C.C."/>
            <person name="Tnah L.H."/>
            <person name="Lee C.T."/>
            <person name="Nishiyama T."/>
            <person name="Sese J."/>
            <person name="O'Brien M.J."/>
            <person name="Copetti D."/>
            <person name="Mohd Noor M.I."/>
            <person name="Ong R.C."/>
            <person name="Putra M."/>
            <person name="Sireger I.Z."/>
            <person name="Indrioko S."/>
            <person name="Kosugi Y."/>
            <person name="Izuno A."/>
            <person name="Isagi Y."/>
            <person name="Lee S.L."/>
            <person name="Shimizu K.K."/>
        </authorList>
    </citation>
    <scope>NUCLEOTIDE SEQUENCE [LARGE SCALE GENOMIC DNA]</scope>
    <source>
        <strain evidence="4">214</strain>
    </source>
</reference>
<name>A0AAV5HTS9_9ROSI</name>
<organism evidence="4 5">
    <name type="scientific">Rubroshorea leprosula</name>
    <dbReference type="NCBI Taxonomy" id="152421"/>
    <lineage>
        <taxon>Eukaryota</taxon>
        <taxon>Viridiplantae</taxon>
        <taxon>Streptophyta</taxon>
        <taxon>Embryophyta</taxon>
        <taxon>Tracheophyta</taxon>
        <taxon>Spermatophyta</taxon>
        <taxon>Magnoliopsida</taxon>
        <taxon>eudicotyledons</taxon>
        <taxon>Gunneridae</taxon>
        <taxon>Pentapetalae</taxon>
        <taxon>rosids</taxon>
        <taxon>malvids</taxon>
        <taxon>Malvales</taxon>
        <taxon>Dipterocarpaceae</taxon>
        <taxon>Rubroshorea</taxon>
    </lineage>
</organism>
<evidence type="ECO:0000256" key="2">
    <source>
        <dbReference type="ARBA" id="ARBA00022473"/>
    </source>
</evidence>